<evidence type="ECO:0000313" key="2">
    <source>
        <dbReference type="EMBL" id="KZT55375.1"/>
    </source>
</evidence>
<reference evidence="2 3" key="1">
    <citation type="journal article" date="2016" name="Mol. Biol. Evol.">
        <title>Comparative Genomics of Early-Diverging Mushroom-Forming Fungi Provides Insights into the Origins of Lignocellulose Decay Capabilities.</title>
        <authorList>
            <person name="Nagy L.G."/>
            <person name="Riley R."/>
            <person name="Tritt A."/>
            <person name="Adam C."/>
            <person name="Daum C."/>
            <person name="Floudas D."/>
            <person name="Sun H."/>
            <person name="Yadav J.S."/>
            <person name="Pangilinan J."/>
            <person name="Larsson K.H."/>
            <person name="Matsuura K."/>
            <person name="Barry K."/>
            <person name="Labutti K."/>
            <person name="Kuo R."/>
            <person name="Ohm R.A."/>
            <person name="Bhattacharya S.S."/>
            <person name="Shirouzu T."/>
            <person name="Yoshinaga Y."/>
            <person name="Martin F.M."/>
            <person name="Grigoriev I.V."/>
            <person name="Hibbett D.S."/>
        </authorList>
    </citation>
    <scope>NUCLEOTIDE SEQUENCE [LARGE SCALE GENOMIC DNA]</scope>
    <source>
        <strain evidence="2 3">HHB12733</strain>
    </source>
</reference>
<accession>A0A165ER95</accession>
<dbReference type="AlphaFoldDB" id="A0A165ER95"/>
<dbReference type="InParanoid" id="A0A165ER95"/>
<name>A0A165ER95_9BASI</name>
<evidence type="ECO:0000256" key="1">
    <source>
        <dbReference type="SAM" id="Phobius"/>
    </source>
</evidence>
<dbReference type="EMBL" id="KV423996">
    <property type="protein sequence ID" value="KZT55375.1"/>
    <property type="molecule type" value="Genomic_DNA"/>
</dbReference>
<proteinExistence type="predicted"/>
<dbReference type="Proteomes" id="UP000076842">
    <property type="component" value="Unassembled WGS sequence"/>
</dbReference>
<keyword evidence="1" id="KW-0472">Membrane</keyword>
<evidence type="ECO:0000313" key="3">
    <source>
        <dbReference type="Proteomes" id="UP000076842"/>
    </source>
</evidence>
<keyword evidence="3" id="KW-1185">Reference proteome</keyword>
<sequence length="144" mass="15796">MGTAHEERQESRGQGGSRCALKQLSTSFLLDFSLSLFITCVLSIILCLFSPFPRALLPALSSTHSAALSTTPRALPVLPHPSLILWWKLSSAAWDANTPAANQCSKKSRNACFRSRSREPGLLTQAVHLGKDELECMHITRTSF</sequence>
<keyword evidence="1" id="KW-1133">Transmembrane helix</keyword>
<protein>
    <submittedName>
        <fullName evidence="2">Uncharacterized protein</fullName>
    </submittedName>
</protein>
<feature type="transmembrane region" description="Helical" evidence="1">
    <location>
        <begin position="32"/>
        <end position="52"/>
    </location>
</feature>
<organism evidence="2 3">
    <name type="scientific">Calocera cornea HHB12733</name>
    <dbReference type="NCBI Taxonomy" id="1353952"/>
    <lineage>
        <taxon>Eukaryota</taxon>
        <taxon>Fungi</taxon>
        <taxon>Dikarya</taxon>
        <taxon>Basidiomycota</taxon>
        <taxon>Agaricomycotina</taxon>
        <taxon>Dacrymycetes</taxon>
        <taxon>Dacrymycetales</taxon>
        <taxon>Dacrymycetaceae</taxon>
        <taxon>Calocera</taxon>
    </lineage>
</organism>
<keyword evidence="1" id="KW-0812">Transmembrane</keyword>
<gene>
    <name evidence="2" type="ORF">CALCODRAFT_354869</name>
</gene>